<evidence type="ECO:0000313" key="2">
    <source>
        <dbReference type="Proteomes" id="UP000051096"/>
    </source>
</evidence>
<evidence type="ECO:0008006" key="3">
    <source>
        <dbReference type="Google" id="ProtNLM"/>
    </source>
</evidence>
<comment type="caution">
    <text evidence="1">The sequence shown here is derived from an EMBL/GenBank/DDBJ whole genome shotgun (WGS) entry which is preliminary data.</text>
</comment>
<evidence type="ECO:0000313" key="1">
    <source>
        <dbReference type="EMBL" id="KPK71972.1"/>
    </source>
</evidence>
<name>A0A0S8GHZ9_UNCW3</name>
<dbReference type="PROSITE" id="PS51257">
    <property type="entry name" value="PROKAR_LIPOPROTEIN"/>
    <property type="match status" value="1"/>
</dbReference>
<sequence length="168" mass="18499">MKRFFAFLLLFLFVGCGGTGMVEIGINDGPEKATLGTAGDIAMRVLRIDIPESGDYTVLWEGAHTVLVSIESSDFVSITNRAVEIEPGAYEDIRVTVDSVRHVQDTLEVMLVDTAYQFVADAFTAIVIEEDDEFQLVVGINTPLWFDAGEIRPGHVAFEGATLKIYYD</sequence>
<organism evidence="1 2">
    <name type="scientific">candidate division WOR_3 bacterium SM23_60</name>
    <dbReference type="NCBI Taxonomy" id="1703780"/>
    <lineage>
        <taxon>Bacteria</taxon>
        <taxon>Bacteria division WOR-3</taxon>
    </lineage>
</organism>
<accession>A0A0S8GHZ9</accession>
<dbReference type="EMBL" id="LJUO01000046">
    <property type="protein sequence ID" value="KPK71972.1"/>
    <property type="molecule type" value="Genomic_DNA"/>
</dbReference>
<dbReference type="AlphaFoldDB" id="A0A0S8GHZ9"/>
<reference evidence="1 2" key="1">
    <citation type="journal article" date="2015" name="Microbiome">
        <title>Genomic resolution of linkages in carbon, nitrogen, and sulfur cycling among widespread estuary sediment bacteria.</title>
        <authorList>
            <person name="Baker B.J."/>
            <person name="Lazar C.S."/>
            <person name="Teske A.P."/>
            <person name="Dick G.J."/>
        </authorList>
    </citation>
    <scope>NUCLEOTIDE SEQUENCE [LARGE SCALE GENOMIC DNA]</scope>
    <source>
        <strain evidence="1">SM23_60</strain>
    </source>
</reference>
<protein>
    <recommendedName>
        <fullName evidence="3">DUF4382 domain-containing protein</fullName>
    </recommendedName>
</protein>
<dbReference type="Proteomes" id="UP000051096">
    <property type="component" value="Unassembled WGS sequence"/>
</dbReference>
<proteinExistence type="predicted"/>
<gene>
    <name evidence="1" type="ORF">AMJ87_06075</name>
</gene>